<feature type="domain" description="EF-hand" evidence="6">
    <location>
        <begin position="2354"/>
        <end position="2389"/>
    </location>
</feature>
<comment type="caution">
    <text evidence="8">The sequence shown here is derived from an EMBL/GenBank/DDBJ whole genome shotgun (WGS) entry which is preliminary data.</text>
</comment>
<dbReference type="InterPro" id="IPR002048">
    <property type="entry name" value="EF_hand_dom"/>
</dbReference>
<feature type="compositionally biased region" description="Low complexity" evidence="5">
    <location>
        <begin position="1279"/>
        <end position="1289"/>
    </location>
</feature>
<reference evidence="8" key="1">
    <citation type="submission" date="2023-10" db="EMBL/GenBank/DDBJ databases">
        <authorList>
            <person name="Chen Y."/>
            <person name="Shah S."/>
            <person name="Dougan E. K."/>
            <person name="Thang M."/>
            <person name="Chan C."/>
        </authorList>
    </citation>
    <scope>NUCLEOTIDE SEQUENCE [LARGE SCALE GENOMIC DNA]</scope>
</reference>
<feature type="region of interest" description="Disordered" evidence="5">
    <location>
        <begin position="2021"/>
        <end position="2226"/>
    </location>
</feature>
<dbReference type="InterPro" id="IPR003959">
    <property type="entry name" value="ATPase_AAA_core"/>
</dbReference>
<dbReference type="SMART" id="SM01052">
    <property type="entry name" value="CAP_GLY"/>
    <property type="match status" value="1"/>
</dbReference>
<dbReference type="SUPFAM" id="SSF74924">
    <property type="entry name" value="Cap-Gly domain"/>
    <property type="match status" value="1"/>
</dbReference>
<dbReference type="EMBL" id="CAUYUJ010020470">
    <property type="protein sequence ID" value="CAK0898421.1"/>
    <property type="molecule type" value="Genomic_DNA"/>
</dbReference>
<dbReference type="SUPFAM" id="SSF47473">
    <property type="entry name" value="EF-hand"/>
    <property type="match status" value="1"/>
</dbReference>
<accession>A0ABN9XFI1</accession>
<feature type="compositionally biased region" description="Basic and acidic residues" evidence="5">
    <location>
        <begin position="1177"/>
        <end position="1192"/>
    </location>
</feature>
<dbReference type="SMART" id="SM00054">
    <property type="entry name" value="EFh"/>
    <property type="match status" value="3"/>
</dbReference>
<dbReference type="SMART" id="SM00382">
    <property type="entry name" value="AAA"/>
    <property type="match status" value="2"/>
</dbReference>
<evidence type="ECO:0000313" key="9">
    <source>
        <dbReference type="Proteomes" id="UP001189429"/>
    </source>
</evidence>
<evidence type="ECO:0000256" key="2">
    <source>
        <dbReference type="ARBA" id="ARBA00022741"/>
    </source>
</evidence>
<feature type="compositionally biased region" description="Basic and acidic residues" evidence="5">
    <location>
        <begin position="2211"/>
        <end position="2221"/>
    </location>
</feature>
<feature type="compositionally biased region" description="Low complexity" evidence="5">
    <location>
        <begin position="2054"/>
        <end position="2067"/>
    </location>
</feature>
<dbReference type="PROSITE" id="PS00018">
    <property type="entry name" value="EF_HAND_1"/>
    <property type="match status" value="2"/>
</dbReference>
<dbReference type="Proteomes" id="UP001189429">
    <property type="component" value="Unassembled WGS sequence"/>
</dbReference>
<dbReference type="PROSITE" id="PS50222">
    <property type="entry name" value="EF_HAND_2"/>
    <property type="match status" value="3"/>
</dbReference>
<dbReference type="InterPro" id="IPR000641">
    <property type="entry name" value="CbxX/CfxQ"/>
</dbReference>
<dbReference type="Gene3D" id="1.10.8.60">
    <property type="match status" value="1"/>
</dbReference>
<feature type="compositionally biased region" description="Low complexity" evidence="5">
    <location>
        <begin position="2149"/>
        <end position="2171"/>
    </location>
</feature>
<feature type="region of interest" description="Disordered" evidence="5">
    <location>
        <begin position="1279"/>
        <end position="1323"/>
    </location>
</feature>
<dbReference type="Gene3D" id="3.40.50.300">
    <property type="entry name" value="P-loop containing nucleotide triphosphate hydrolases"/>
    <property type="match status" value="2"/>
</dbReference>
<feature type="domain" description="Reverse transcriptase" evidence="7">
    <location>
        <begin position="339"/>
        <end position="617"/>
    </location>
</feature>
<keyword evidence="4" id="KW-0067">ATP-binding</keyword>
<sequence>MPVSLHACALAGGAQCACSRSLDDDVFAVLIRVLVRTPRRRGPGSRPVPLEPSERPEWAQNMALRWGELREADDFADTAHRRLLLLKRAIASVSLEMNTSAQHAAAATASDRLGCAIRCLRAVEEGRWLAAQRAVDEFPELIDQHRLQAAFAGNGEAQRALRDRAVQLDKEDIHQELRDLESASPGLPPEVAAARRETVADKIRRLKPGSGSHLTAIKGPDGNVSTDPEAIAQELARHWSGVFAERGVDDARLTAWLQESGARGDTSLPSHPGQWSVRRQDVHTALQQARATSPGPDGISAILWRRLGALAEDVLFDAACSLSSSSAPADLQAAYADELDDHAGAREHSFNLGLLCCVPKKAVELHPTFGEVYTAEGTRPLSLVDTSNRIMAGAYKQRWEGPLGQWVSSVQRGFLPWRSMLANVVELEHDAMLTATQKQRGMILLVDFKAAFPSVSHRFLRRCLEGFGMPGEALRVLDALYDQGRCKVAVGGARWPGFSLRSGIRQGCPLSPQVFATAMDLLLRVLTSRLGPAATIRAFADDVGIILTDIETQLPILELALREFGQLSGMEVDLPKTVGIPLWGGTMEEAAATVAQACPSWSQLPLRRAAVYLGCAVGPGKGDVMWSTALNKFRERVGGWQWSDMGLHFAAAAYNSYALPVLSFLVQVAAPTDDVLAAESWALRRAAPGPGNWAMPEDHWGLKENYGMPRSFGSLQDLTKAAQLRVFHCENSAHGGLQLEVRAAQLRTAAALSRFPERFLLWATWFSTAIPAALCRNADELRAQSITTAKVEAAAAEGGRTFQAAARELIAAKARRDPHFRIRHKFERWQLPGAPRTAATRFEHNLQRLRGLVPPRVVAAVFSTGWNRWCTARRFQRRAATSNFCKLGCGGVAEDSIEHYTRCRAVRRFHATSMRIDADWLLPHWLVVHHTQRSDVDLVLGALRAYAVYRATNAARALGGMTAEGAARALQQALRDAVAGHRGAERVLRGCADLLVGACRSIRGCGGPRLSEALVSRQGSFAGLPGASPLGASSSTPAAPPCAGGDAASPAASPLQGAAAHLAAEAPRPVRCAAPVLQRQAVGLVMWWVGWVQECFMQWAHRIRARCLRVKPLALRARHRPGGPAAACGTRMSGNWYVGQKVEYWSPSYNEWIECQISAVKPEGLKLQHLDGSNLKESADPSRVRPKEDKPKASAASSPPPLPSSGAAAAGGGAARRASQGGRPPPGAAGASQRSASPAAALGSPPAQRRPSSRGALSVGGAAVVAGGAGGAGLRQLSPGPAAKAAGPAAAGGGSAPSSARGRPPGAGQPGRPLQQAPGQPGEAQALYAGDRVRLKGGRLGQVMYVGPANFAGGSVVVGIKLDDRKPGSDCDGKVQGERYFRCSAGLGTYEPRGEVELVPPELADDDVRQLAFVQAPDAESFDLETELQQLAGLKEVKDSIKHIRNFVEVQRRRSNVVGGGSFGKALHFALAEGSSGCGITTACRLLGGMLLKLGVLSKGHVVEVTKRDLLTGASSSEVEPRLKKMVAAASGGVLLLREVDALGDVGDRHAQEALQAICRLFEDPSGQAAWPQPVCVALAGKRSELQKCFSDQPPLAEAVYARLDFVDLTPDEVALVLRKLVRESKFQLSEELSSDDRLSALVRRRALVHGGAAAPKNTRLARAMLEEAMARHTDRVYAAGIMTYEGLTTLCEDDFEDRSSGENEAAQAALKKLGGIVGLKPVKEFVHSLHAQLQLQQQKRELGIAMNGASSTLHMVFTGNPGTGKTTIARVVADLLRALGLLRTGHLVEADRSALVAGYSGQTAIKTKAVVESALGGVLFVDEAYALIGDEGKDSFGREALDTLIKLVEDFRSDLVVILAGYSAEMDKLLETNPGLRSRFPTLLEFDDYSGEELLEIAEQMLRQDVLVLSESAAQRLRSVLQVVAAKSGGRDARAAGNGRAVRNILERAKRSQAVRLQRQGGRRTQEELCMLLPEDFEGAGTRQLLEELCSIRAHNMRFFTGRQQGIMSANWKQFFRDTGHAAAARSTPHARRSPSRPRPSKSPPPSGGGPAGFASAPAAATTEGAPCRRPRPPQELPSLGAARLPGEAPEARRATSSSSRTRAPRQRARTGAPPPVFRRTRFSNRSGRSTWSSSAASVATLGSASPSPAGGRDASRGAARAAAAASQQAPRRDRSLHEPPPSLGDAPPGGSPAPPSATRSASRTAGAEVQRRTAADHLPQKASLQAQRLSLRELGEEFRRCLEERGTAPRDGLPGGPPRRPATEEASSATAARPASREERMREVAESLGVPLKAVRSAHALFQEYAGDAAAAVAGDLRGGRAVGAAPGGGELGRAQFELLVEELSDMQPDPRRIAELREAFNQADAEDSGSISFDQFAVLLCKHSFSEFMIVDRICEREQNRKLARESGMTLVEVEDLRLDYRKYDENGDGTIDKEEFKLLLQDRLKVKLQDIPTTRVQHWWRCADENMDGTISFEEFIRFHRRFFGATRSKANPLDGFYRSGGLTGRLR</sequence>
<dbReference type="PRINTS" id="PR00819">
    <property type="entry name" value="CBXCFQXSUPER"/>
</dbReference>
<dbReference type="SUPFAM" id="SSF56672">
    <property type="entry name" value="DNA/RNA polymerases"/>
    <property type="match status" value="1"/>
</dbReference>
<feature type="compositionally biased region" description="Basic residues" evidence="5">
    <location>
        <begin position="2030"/>
        <end position="2041"/>
    </location>
</feature>
<evidence type="ECO:0000259" key="7">
    <source>
        <dbReference type="PROSITE" id="PS50878"/>
    </source>
</evidence>
<evidence type="ECO:0000259" key="6">
    <source>
        <dbReference type="PROSITE" id="PS50222"/>
    </source>
</evidence>
<feature type="compositionally biased region" description="Low complexity" evidence="5">
    <location>
        <begin position="1215"/>
        <end position="1256"/>
    </location>
</feature>
<evidence type="ECO:0000256" key="3">
    <source>
        <dbReference type="ARBA" id="ARBA00022837"/>
    </source>
</evidence>
<dbReference type="Pfam" id="PF01302">
    <property type="entry name" value="CAP_GLY"/>
    <property type="match status" value="1"/>
</dbReference>
<feature type="domain" description="EF-hand" evidence="6">
    <location>
        <begin position="2415"/>
        <end position="2450"/>
    </location>
</feature>
<dbReference type="PROSITE" id="PS50878">
    <property type="entry name" value="RT_POL"/>
    <property type="match status" value="1"/>
</dbReference>
<dbReference type="InterPro" id="IPR041627">
    <property type="entry name" value="AAA_lid_6"/>
</dbReference>
<dbReference type="Gene3D" id="2.30.30.190">
    <property type="entry name" value="CAP Gly-rich-like domain"/>
    <property type="match status" value="1"/>
</dbReference>
<dbReference type="Pfam" id="PF13499">
    <property type="entry name" value="EF-hand_7"/>
    <property type="match status" value="1"/>
</dbReference>
<feature type="compositionally biased region" description="Low complexity" evidence="5">
    <location>
        <begin position="1296"/>
        <end position="1323"/>
    </location>
</feature>
<feature type="domain" description="EF-hand" evidence="6">
    <location>
        <begin position="2455"/>
        <end position="2490"/>
    </location>
</feature>
<feature type="region of interest" description="Disordered" evidence="5">
    <location>
        <begin position="1171"/>
        <end position="1256"/>
    </location>
</feature>
<feature type="region of interest" description="Disordered" evidence="5">
    <location>
        <begin position="2245"/>
        <end position="2284"/>
    </location>
</feature>
<evidence type="ECO:0000256" key="5">
    <source>
        <dbReference type="SAM" id="MobiDB-lite"/>
    </source>
</evidence>
<dbReference type="InterPro" id="IPR011992">
    <property type="entry name" value="EF-hand-dom_pair"/>
</dbReference>
<proteinExistence type="inferred from homology"/>
<gene>
    <name evidence="8" type="ORF">PCOR1329_LOCUS76277</name>
</gene>
<dbReference type="InterPro" id="IPR043502">
    <property type="entry name" value="DNA/RNA_pol_sf"/>
</dbReference>
<name>A0ABN9XFI1_9DINO</name>
<comment type="similarity">
    <text evidence="1">Belongs to the CbxX/CfxQ family.</text>
</comment>
<dbReference type="SUPFAM" id="SSF52540">
    <property type="entry name" value="P-loop containing nucleoside triphosphate hydrolases"/>
    <property type="match status" value="2"/>
</dbReference>
<dbReference type="InterPro" id="IPR003593">
    <property type="entry name" value="AAA+_ATPase"/>
</dbReference>
<dbReference type="PANTHER" id="PTHR43392">
    <property type="entry name" value="AAA-TYPE ATPASE FAMILY PROTEIN / ANKYRIN REPEAT FAMILY PROTEIN"/>
    <property type="match status" value="1"/>
</dbReference>
<dbReference type="InterPro" id="IPR000477">
    <property type="entry name" value="RT_dom"/>
</dbReference>
<evidence type="ECO:0000256" key="4">
    <source>
        <dbReference type="ARBA" id="ARBA00022840"/>
    </source>
</evidence>
<dbReference type="Pfam" id="PF00078">
    <property type="entry name" value="RVT_1"/>
    <property type="match status" value="1"/>
</dbReference>
<evidence type="ECO:0000313" key="8">
    <source>
        <dbReference type="EMBL" id="CAK0898421.1"/>
    </source>
</evidence>
<dbReference type="Gene3D" id="1.10.238.10">
    <property type="entry name" value="EF-hand"/>
    <property type="match status" value="1"/>
</dbReference>
<dbReference type="InterPro" id="IPR050773">
    <property type="entry name" value="CbxX/CfxQ_RuBisCO_ESX"/>
</dbReference>
<dbReference type="InterPro" id="IPR000938">
    <property type="entry name" value="CAP-Gly_domain"/>
</dbReference>
<feature type="compositionally biased region" description="Low complexity" evidence="5">
    <location>
        <begin position="2266"/>
        <end position="2276"/>
    </location>
</feature>
<dbReference type="Pfam" id="PF00004">
    <property type="entry name" value="AAA"/>
    <property type="match status" value="1"/>
</dbReference>
<dbReference type="CDD" id="cd00051">
    <property type="entry name" value="EFh"/>
    <property type="match status" value="2"/>
</dbReference>
<evidence type="ECO:0000256" key="1">
    <source>
        <dbReference type="ARBA" id="ARBA00010378"/>
    </source>
</evidence>
<dbReference type="InterPro" id="IPR036859">
    <property type="entry name" value="CAP-Gly_dom_sf"/>
</dbReference>
<keyword evidence="2" id="KW-0547">Nucleotide-binding</keyword>
<keyword evidence="3" id="KW-0106">Calcium</keyword>
<keyword evidence="9" id="KW-1185">Reference proteome</keyword>
<protein>
    <submittedName>
        <fullName evidence="8">Uncharacterized protein</fullName>
    </submittedName>
</protein>
<dbReference type="InterPro" id="IPR018247">
    <property type="entry name" value="EF_Hand_1_Ca_BS"/>
</dbReference>
<feature type="compositionally biased region" description="Low complexity" evidence="5">
    <location>
        <begin position="2125"/>
        <end position="2139"/>
    </location>
</feature>
<dbReference type="InterPro" id="IPR027417">
    <property type="entry name" value="P-loop_NTPase"/>
</dbReference>
<dbReference type="CDD" id="cd00009">
    <property type="entry name" value="AAA"/>
    <property type="match status" value="1"/>
</dbReference>
<organism evidence="8 9">
    <name type="scientific">Prorocentrum cordatum</name>
    <dbReference type="NCBI Taxonomy" id="2364126"/>
    <lineage>
        <taxon>Eukaryota</taxon>
        <taxon>Sar</taxon>
        <taxon>Alveolata</taxon>
        <taxon>Dinophyceae</taxon>
        <taxon>Prorocentrales</taxon>
        <taxon>Prorocentraceae</taxon>
        <taxon>Prorocentrum</taxon>
    </lineage>
</organism>
<dbReference type="PANTHER" id="PTHR43392:SF2">
    <property type="entry name" value="AAA-TYPE ATPASE FAMILY PROTEIN _ ANKYRIN REPEAT FAMILY PROTEIN"/>
    <property type="match status" value="1"/>
</dbReference>
<feature type="compositionally biased region" description="Low complexity" evidence="5">
    <location>
        <begin position="2198"/>
        <end position="2209"/>
    </location>
</feature>
<dbReference type="Pfam" id="PF17866">
    <property type="entry name" value="AAA_lid_6"/>
    <property type="match status" value="1"/>
</dbReference>